<accession>A0ABR2KUE3</accession>
<name>A0ABR2KUE3_9EUKA</name>
<sequence>MAVAVGKASIVVDRQDLAPVLKTGSVNVLSTAILSALMEEASCNAVEAANISNGKASVGVSIDLVHRRPSAVGAQVEAVSKLTKVTPKGLFFEIEAHDETGLVGTAKHRRVFVDKDAFEKKCYDTAQKARHH</sequence>
<feature type="domain" description="Fluoroacetyl-CoA-specific thioesterase-like" evidence="1">
    <location>
        <begin position="12"/>
        <end position="115"/>
    </location>
</feature>
<evidence type="ECO:0000313" key="2">
    <source>
        <dbReference type="EMBL" id="KAK8894719.1"/>
    </source>
</evidence>
<dbReference type="InterPro" id="IPR029069">
    <property type="entry name" value="HotDog_dom_sf"/>
</dbReference>
<keyword evidence="3" id="KW-1185">Reference proteome</keyword>
<dbReference type="EMBL" id="JAPFFF010000003">
    <property type="protein sequence ID" value="KAK8894719.1"/>
    <property type="molecule type" value="Genomic_DNA"/>
</dbReference>
<dbReference type="InterPro" id="IPR025540">
    <property type="entry name" value="FlK"/>
</dbReference>
<dbReference type="Gene3D" id="3.10.129.10">
    <property type="entry name" value="Hotdog Thioesterase"/>
    <property type="match status" value="1"/>
</dbReference>
<comment type="caution">
    <text evidence="2">The sequence shown here is derived from an EMBL/GenBank/DDBJ whole genome shotgun (WGS) entry which is preliminary data.</text>
</comment>
<dbReference type="SUPFAM" id="SSF54637">
    <property type="entry name" value="Thioesterase/thiol ester dehydrase-isomerase"/>
    <property type="match status" value="1"/>
</dbReference>
<dbReference type="PANTHER" id="PTHR36934">
    <property type="entry name" value="BLR0278 PROTEIN"/>
    <property type="match status" value="1"/>
</dbReference>
<dbReference type="InterPro" id="IPR054485">
    <property type="entry name" value="FlK-like_dom"/>
</dbReference>
<protein>
    <recommendedName>
        <fullName evidence="1">Fluoroacetyl-CoA-specific thioesterase-like domain-containing protein</fullName>
    </recommendedName>
</protein>
<dbReference type="PANTHER" id="PTHR36934:SF1">
    <property type="entry name" value="THIOESTERASE DOMAIN-CONTAINING PROTEIN"/>
    <property type="match status" value="1"/>
</dbReference>
<evidence type="ECO:0000259" key="1">
    <source>
        <dbReference type="Pfam" id="PF22636"/>
    </source>
</evidence>
<organism evidence="2 3">
    <name type="scientific">Tritrichomonas musculus</name>
    <dbReference type="NCBI Taxonomy" id="1915356"/>
    <lineage>
        <taxon>Eukaryota</taxon>
        <taxon>Metamonada</taxon>
        <taxon>Parabasalia</taxon>
        <taxon>Tritrichomonadida</taxon>
        <taxon>Tritrichomonadidae</taxon>
        <taxon>Tritrichomonas</taxon>
    </lineage>
</organism>
<proteinExistence type="predicted"/>
<evidence type="ECO:0000313" key="3">
    <source>
        <dbReference type="Proteomes" id="UP001470230"/>
    </source>
</evidence>
<dbReference type="Proteomes" id="UP001470230">
    <property type="component" value="Unassembled WGS sequence"/>
</dbReference>
<reference evidence="2 3" key="1">
    <citation type="submission" date="2024-04" db="EMBL/GenBank/DDBJ databases">
        <title>Tritrichomonas musculus Genome.</title>
        <authorList>
            <person name="Alves-Ferreira E."/>
            <person name="Grigg M."/>
            <person name="Lorenzi H."/>
            <person name="Galac M."/>
        </authorList>
    </citation>
    <scope>NUCLEOTIDE SEQUENCE [LARGE SCALE GENOMIC DNA]</scope>
    <source>
        <strain evidence="2 3">EAF2021</strain>
    </source>
</reference>
<dbReference type="Pfam" id="PF22636">
    <property type="entry name" value="FlK"/>
    <property type="match status" value="1"/>
</dbReference>
<gene>
    <name evidence="2" type="ORF">M9Y10_023156</name>
</gene>